<comment type="subunit">
    <text evidence="15">Component of the ARISC complex. Component of the BRCA1-A complex. Component of the BRISC complex. Binds polyubiquitin.</text>
</comment>
<dbReference type="PANTHER" id="PTHR15189">
    <property type="entry name" value="BRISC AND BRCA1-A COMPLEX MEMBER 2"/>
    <property type="match status" value="1"/>
</dbReference>
<sequence>MLNQNSQPIWNSVDKYIEPLLKRVLETQRIGVSCGKVEVNNITSSCGKDRGDRFYLSIPYAGKTLIWNVLFNSLCPELSPDFLFDDDSFLADPDVTTILTHVPSLASWDVTNDDALLMVIVQLLSYYKEHQINLLEKQGERLKFEYSTLVNETEICPEDMEVISLPTGVRPVETRFLIRMAMDFSKLPERISHPQDDEAMLLVTFNGPDYDHITPELYLSKSLEDAFGGPAALHIPPFQSSKYLMDYVPEVKGYINEKINLLAICFEKRKSFIAALLLLKRGSIIEYDAVEASNVTLLVEHRDFYCMIHFKLPTTFPKQPPQITLRSIYHMTSLGTLFSQNVEDLPYSPRWVPFEMVTKALNHIAEKEIHKFQTNSVKNSHF</sequence>
<dbReference type="GO" id="GO:0051301">
    <property type="term" value="P:cell division"/>
    <property type="evidence" value="ECO:0007669"/>
    <property type="project" value="UniProtKB-UniRule"/>
</dbReference>
<dbReference type="OrthoDB" id="538811at2759"/>
<dbReference type="GO" id="GO:0006915">
    <property type="term" value="P:apoptotic process"/>
    <property type="evidence" value="ECO:0007669"/>
    <property type="project" value="UniProtKB-UniRule"/>
</dbReference>
<keyword evidence="3 15" id="KW-0963">Cytoplasm</keyword>
<keyword evidence="9 15" id="KW-0833">Ubl conjugation pathway</keyword>
<name>A0A6J0BAM8_NEOLC</name>
<dbReference type="InterPro" id="IPR010358">
    <property type="entry name" value="BRE"/>
</dbReference>
<evidence type="ECO:0000256" key="15">
    <source>
        <dbReference type="RuleBase" id="RU368019"/>
    </source>
</evidence>
<dbReference type="AlphaFoldDB" id="A0A6J0BAM8"/>
<gene>
    <name evidence="17" type="primary">LOC107217653</name>
</gene>
<accession>A0A6J0BAM8</accession>
<dbReference type="PANTHER" id="PTHR15189:SF7">
    <property type="entry name" value="BRISC AND BRCA1-A COMPLEX MEMBER 2"/>
    <property type="match status" value="1"/>
</dbReference>
<evidence type="ECO:0000256" key="2">
    <source>
        <dbReference type="ARBA" id="ARBA00019438"/>
    </source>
</evidence>
<comment type="similarity">
    <text evidence="14 15">Belongs to the BABAM2 family.</text>
</comment>
<evidence type="ECO:0000256" key="8">
    <source>
        <dbReference type="ARBA" id="ARBA00022776"/>
    </source>
</evidence>
<dbReference type="GO" id="GO:0006325">
    <property type="term" value="P:chromatin organization"/>
    <property type="evidence" value="ECO:0007669"/>
    <property type="project" value="UniProtKB-UniRule"/>
</dbReference>
<dbReference type="GO" id="GO:0070531">
    <property type="term" value="C:BRCA1-A complex"/>
    <property type="evidence" value="ECO:0007669"/>
    <property type="project" value="UniProtKB-UniRule"/>
</dbReference>
<keyword evidence="10 15" id="KW-0156">Chromatin regulator</keyword>
<keyword evidence="7 15" id="KW-0227">DNA damage</keyword>
<keyword evidence="13 15" id="KW-0131">Cell cycle</keyword>
<evidence type="ECO:0000256" key="9">
    <source>
        <dbReference type="ARBA" id="ARBA00022786"/>
    </source>
</evidence>
<evidence type="ECO:0000256" key="1">
    <source>
        <dbReference type="ARBA" id="ARBA00004123"/>
    </source>
</evidence>
<keyword evidence="11 15" id="KW-0234">DNA repair</keyword>
<dbReference type="GO" id="GO:0007095">
    <property type="term" value="P:mitotic G2 DNA damage checkpoint signaling"/>
    <property type="evidence" value="ECO:0007669"/>
    <property type="project" value="UniProtKB-UniRule"/>
</dbReference>
<evidence type="ECO:0000256" key="12">
    <source>
        <dbReference type="ARBA" id="ARBA00023242"/>
    </source>
</evidence>
<comment type="function">
    <text evidence="15">May play a role in homeostasis or cellular differentiation in cells of neural, epithelial and germline origins. May also act as a death receptor-associated anti-apoptotic protein, which inhibits the mitochondrial apoptotic pathway.</text>
</comment>
<dbReference type="RefSeq" id="XP_015510753.1">
    <property type="nucleotide sequence ID" value="XM_015655267.2"/>
</dbReference>
<keyword evidence="12 15" id="KW-0539">Nucleus</keyword>
<evidence type="ECO:0000256" key="3">
    <source>
        <dbReference type="ARBA" id="ARBA00022490"/>
    </source>
</evidence>
<dbReference type="GeneID" id="107217653"/>
<evidence type="ECO:0000313" key="17">
    <source>
        <dbReference type="RefSeq" id="XP_015510753.1"/>
    </source>
</evidence>
<evidence type="ECO:0000313" key="16">
    <source>
        <dbReference type="Proteomes" id="UP000829291"/>
    </source>
</evidence>
<reference evidence="17" key="1">
    <citation type="submission" date="2025-08" db="UniProtKB">
        <authorList>
            <consortium name="RefSeq"/>
        </authorList>
    </citation>
    <scope>IDENTIFICATION</scope>
    <source>
        <tissue evidence="17">Thorax and Abdomen</tissue>
    </source>
</reference>
<comment type="domain">
    <text evidence="15">Contains 2 ubiquitin-conjugating enzyme family-like (UEV-like) regions. These regions lack the critical Cys residues required for ubiquitination but retain the ability to bind ubiquitin.</text>
</comment>
<dbReference type="CDD" id="cd23665">
    <property type="entry name" value="BRE-like_insects"/>
    <property type="match status" value="1"/>
</dbReference>
<evidence type="ECO:0000256" key="6">
    <source>
        <dbReference type="ARBA" id="ARBA00022737"/>
    </source>
</evidence>
<evidence type="ECO:0000256" key="14">
    <source>
        <dbReference type="ARBA" id="ARBA00025766"/>
    </source>
</evidence>
<evidence type="ECO:0000256" key="11">
    <source>
        <dbReference type="ARBA" id="ARBA00023204"/>
    </source>
</evidence>
<dbReference type="GO" id="GO:0070552">
    <property type="term" value="C:BRISC complex"/>
    <property type="evidence" value="ECO:0007669"/>
    <property type="project" value="UniProtKB-UniRule"/>
</dbReference>
<dbReference type="InParanoid" id="A0A6J0BAM8"/>
<keyword evidence="16" id="KW-1185">Reference proteome</keyword>
<dbReference type="GO" id="GO:0031593">
    <property type="term" value="F:polyubiquitin modification-dependent protein binding"/>
    <property type="evidence" value="ECO:0007669"/>
    <property type="project" value="UniProtKB-UniRule"/>
</dbReference>
<dbReference type="GO" id="GO:0006302">
    <property type="term" value="P:double-strand break repair"/>
    <property type="evidence" value="ECO:0007669"/>
    <property type="project" value="UniProtKB-UniRule"/>
</dbReference>
<evidence type="ECO:0000256" key="10">
    <source>
        <dbReference type="ARBA" id="ARBA00022853"/>
    </source>
</evidence>
<organism evidence="17">
    <name type="scientific">Neodiprion lecontei</name>
    <name type="common">Redheaded pine sawfly</name>
    <dbReference type="NCBI Taxonomy" id="441921"/>
    <lineage>
        <taxon>Eukaryota</taxon>
        <taxon>Metazoa</taxon>
        <taxon>Ecdysozoa</taxon>
        <taxon>Arthropoda</taxon>
        <taxon>Hexapoda</taxon>
        <taxon>Insecta</taxon>
        <taxon>Pterygota</taxon>
        <taxon>Neoptera</taxon>
        <taxon>Endopterygota</taxon>
        <taxon>Hymenoptera</taxon>
        <taxon>Tenthredinoidea</taxon>
        <taxon>Diprionidae</taxon>
        <taxon>Diprioninae</taxon>
        <taxon>Neodiprion</taxon>
    </lineage>
</organism>
<dbReference type="KEGG" id="nlo:107217653"/>
<proteinExistence type="inferred from homology"/>
<keyword evidence="4 15" id="KW-0132">Cell division</keyword>
<dbReference type="GO" id="GO:0005737">
    <property type="term" value="C:cytoplasm"/>
    <property type="evidence" value="ECO:0007669"/>
    <property type="project" value="UniProtKB-SubCell"/>
</dbReference>
<dbReference type="Pfam" id="PF06113">
    <property type="entry name" value="BRE"/>
    <property type="match status" value="1"/>
</dbReference>
<evidence type="ECO:0000256" key="7">
    <source>
        <dbReference type="ARBA" id="ARBA00022763"/>
    </source>
</evidence>
<evidence type="ECO:0000256" key="13">
    <source>
        <dbReference type="ARBA" id="ARBA00023306"/>
    </source>
</evidence>
<evidence type="ECO:0000256" key="4">
    <source>
        <dbReference type="ARBA" id="ARBA00022618"/>
    </source>
</evidence>
<keyword evidence="8 15" id="KW-0498">Mitosis</keyword>
<keyword evidence="5 15" id="KW-0053">Apoptosis</keyword>
<evidence type="ECO:0000256" key="5">
    <source>
        <dbReference type="ARBA" id="ARBA00022703"/>
    </source>
</evidence>
<dbReference type="Proteomes" id="UP000829291">
    <property type="component" value="Chromosome 1"/>
</dbReference>
<comment type="subcellular location">
    <subcellularLocation>
        <location evidence="15">Cytoplasm</location>
    </subcellularLocation>
    <subcellularLocation>
        <location evidence="1 15">Nucleus</location>
    </subcellularLocation>
    <text evidence="15">Localizes at sites of DNA damage at double-strand breaks (DSBs).</text>
</comment>
<dbReference type="GO" id="GO:0045739">
    <property type="term" value="P:positive regulation of DNA repair"/>
    <property type="evidence" value="ECO:0007669"/>
    <property type="project" value="UniProtKB-UniRule"/>
</dbReference>
<protein>
    <recommendedName>
        <fullName evidence="2 15">BRISC and BRCA1-A complex member 2</fullName>
    </recommendedName>
</protein>
<dbReference type="GO" id="GO:0010212">
    <property type="term" value="P:response to ionizing radiation"/>
    <property type="evidence" value="ECO:0007669"/>
    <property type="project" value="UniProtKB-UniRule"/>
</dbReference>
<keyword evidence="6" id="KW-0677">Repeat</keyword>